<evidence type="ECO:0000256" key="10">
    <source>
        <dbReference type="SAM" id="MobiDB-lite"/>
    </source>
</evidence>
<organism evidence="13 14">
    <name type="scientific">Theobroma cacao</name>
    <name type="common">Cacao</name>
    <name type="synonym">Cocoa</name>
    <dbReference type="NCBI Taxonomy" id="3641"/>
    <lineage>
        <taxon>Eukaryota</taxon>
        <taxon>Viridiplantae</taxon>
        <taxon>Streptophyta</taxon>
        <taxon>Embryophyta</taxon>
        <taxon>Tracheophyta</taxon>
        <taxon>Spermatophyta</taxon>
        <taxon>Magnoliopsida</taxon>
        <taxon>eudicotyledons</taxon>
        <taxon>Gunneridae</taxon>
        <taxon>Pentapetalae</taxon>
        <taxon>rosids</taxon>
        <taxon>malvids</taxon>
        <taxon>Malvales</taxon>
        <taxon>Malvaceae</taxon>
        <taxon>Byttnerioideae</taxon>
        <taxon>Theobroma</taxon>
    </lineage>
</organism>
<feature type="region of interest" description="Disordered" evidence="10">
    <location>
        <begin position="1"/>
        <end position="27"/>
    </location>
</feature>
<keyword evidence="5" id="KW-0090">Biological rhythms</keyword>
<feature type="compositionally biased region" description="Polar residues" evidence="10">
    <location>
        <begin position="491"/>
        <end position="503"/>
    </location>
</feature>
<dbReference type="RefSeq" id="XP_017985435.1">
    <property type="nucleotide sequence ID" value="XM_018129946.1"/>
</dbReference>
<dbReference type="InterPro" id="IPR045279">
    <property type="entry name" value="ARR-like"/>
</dbReference>
<dbReference type="CDD" id="cd17582">
    <property type="entry name" value="psREC_PRR"/>
    <property type="match status" value="1"/>
</dbReference>
<feature type="region of interest" description="Disordered" evidence="10">
    <location>
        <begin position="189"/>
        <end position="221"/>
    </location>
</feature>
<evidence type="ECO:0000256" key="5">
    <source>
        <dbReference type="ARBA" id="ARBA00023108"/>
    </source>
</evidence>
<dbReference type="AlphaFoldDB" id="A0AB32X2R4"/>
<dbReference type="InterPro" id="IPR001789">
    <property type="entry name" value="Sig_transdc_resp-reg_receiver"/>
</dbReference>
<evidence type="ECO:0000256" key="4">
    <source>
        <dbReference type="ARBA" id="ARBA00023015"/>
    </source>
</evidence>
<evidence type="ECO:0000313" key="14">
    <source>
        <dbReference type="RefSeq" id="XP_017985435.1"/>
    </source>
</evidence>
<keyword evidence="3" id="KW-0902">Two-component regulatory system</keyword>
<evidence type="ECO:0000256" key="2">
    <source>
        <dbReference type="ARBA" id="ARBA00010330"/>
    </source>
</evidence>
<comment type="caution">
    <text evidence="8">Lacks conserved residue(s) required for the propagation of feature annotation.</text>
</comment>
<reference evidence="14" key="2">
    <citation type="submission" date="2025-08" db="UniProtKB">
        <authorList>
            <consortium name="RefSeq"/>
        </authorList>
    </citation>
    <scope>IDENTIFICATION</scope>
</reference>
<dbReference type="PANTHER" id="PTHR43874:SF146">
    <property type="entry name" value="TWO-COMPONENT RESPONSE REGULATOR-LIKE APRR9"/>
    <property type="match status" value="1"/>
</dbReference>
<dbReference type="SUPFAM" id="SSF52172">
    <property type="entry name" value="CheY-like"/>
    <property type="match status" value="1"/>
</dbReference>
<name>A0AB32X2R4_THECC</name>
<keyword evidence="7 9" id="KW-0539">Nucleus</keyword>
<dbReference type="SMART" id="SM00448">
    <property type="entry name" value="REC"/>
    <property type="match status" value="1"/>
</dbReference>
<dbReference type="GeneID" id="18613889"/>
<dbReference type="Pfam" id="PF00072">
    <property type="entry name" value="Response_reg"/>
    <property type="match status" value="1"/>
</dbReference>
<dbReference type="Proteomes" id="UP000694886">
    <property type="component" value="Chromosome 1"/>
</dbReference>
<feature type="compositionally biased region" description="Polar residues" evidence="10">
    <location>
        <begin position="190"/>
        <end position="207"/>
    </location>
</feature>
<accession>A0AB32X2R4</accession>
<feature type="compositionally biased region" description="Acidic residues" evidence="10">
    <location>
        <begin position="1"/>
        <end position="10"/>
    </location>
</feature>
<feature type="domain" description="CCT" evidence="12">
    <location>
        <begin position="590"/>
        <end position="632"/>
    </location>
</feature>
<dbReference type="GO" id="GO:0009736">
    <property type="term" value="P:cytokinin-activated signaling pathway"/>
    <property type="evidence" value="ECO:0007669"/>
    <property type="project" value="InterPro"/>
</dbReference>
<evidence type="ECO:0000259" key="12">
    <source>
        <dbReference type="PROSITE" id="PS51017"/>
    </source>
</evidence>
<feature type="compositionally biased region" description="Polar residues" evidence="10">
    <location>
        <begin position="462"/>
        <end position="474"/>
    </location>
</feature>
<evidence type="ECO:0000256" key="6">
    <source>
        <dbReference type="ARBA" id="ARBA00023163"/>
    </source>
</evidence>
<comment type="similarity">
    <text evidence="2">Belongs to the ARR-like family.</text>
</comment>
<proteinExistence type="inferred from homology"/>
<dbReference type="GO" id="GO:0005634">
    <property type="term" value="C:nucleus"/>
    <property type="evidence" value="ECO:0007669"/>
    <property type="project" value="UniProtKB-SubCell"/>
</dbReference>
<sequence length="647" mass="70887">MGEVGMEVEMEVGTAGERKKKNKNEEKDGSSAVVRWERFLPRMVLRVLLVEADDSTRQIITALLRKCSYKVVAAVPDGLTAWETLKGGPHNIDLILTEVELPSISGFALLTLVMEHDICRNIPVIMMSSHDSISMVLKCMLKGAADFLIKPVRRNELRNLWQHVWRRHSLGGGRVPHNLPATEHEVEATAENNAESNQSSDYGSSTQKNKEGSDTQGLSQLKCTSSNFSDTGGEQLGNVIKLCQGSLQAEGQAEENSNRLQKEVAYCSVACESTASRLEENPASVKGMTHDTAVGLQSDRDNENVMIRVGCNDELVGPPTGAIDLIGSFDNRPKGTFGLSILSDGANKFEFSPQLELSLRRSCLSSTKNQGTSERPTLNHSDASAFSWYNNSKSLQPIFPTLAGNRAALKEGDSESGQHLESTNGVRLDDMYAGCKNVFPHIYYAQSGLPPAWSPKPAGQREYSSFPVSTSVHSNPDVHDSEQGYHRSDEATNCSIDRTVQEQNKQDPVGEPRCSSTIADQSACSSLSNGVVNHENSSAQGGVSTRSDASASATFVAAVDNGTITESFNDSNFFNHDGLKGMDTHRSSQREAALTKFRLKRKDRCFEKKVRYQSRKRLAEQRPRVRGQFVRQVQNETPVGDADGPKI</sequence>
<comment type="subcellular location">
    <subcellularLocation>
        <location evidence="1 9">Nucleus</location>
    </subcellularLocation>
</comment>
<protein>
    <submittedName>
        <fullName evidence="14">Two-component response regulator-like APRR9 isoform X5</fullName>
    </submittedName>
</protein>
<evidence type="ECO:0000256" key="3">
    <source>
        <dbReference type="ARBA" id="ARBA00023012"/>
    </source>
</evidence>
<dbReference type="GO" id="GO:0000160">
    <property type="term" value="P:phosphorelay signal transduction system"/>
    <property type="evidence" value="ECO:0007669"/>
    <property type="project" value="UniProtKB-KW"/>
</dbReference>
<feature type="region of interest" description="Disordered" evidence="10">
    <location>
        <begin position="453"/>
        <end position="517"/>
    </location>
</feature>
<dbReference type="InterPro" id="IPR010402">
    <property type="entry name" value="CCT_domain"/>
</dbReference>
<feature type="domain" description="Response regulatory" evidence="11">
    <location>
        <begin position="46"/>
        <end position="165"/>
    </location>
</feature>
<evidence type="ECO:0000256" key="8">
    <source>
        <dbReference type="PROSITE-ProRule" id="PRU00169"/>
    </source>
</evidence>
<keyword evidence="6" id="KW-0804">Transcription</keyword>
<gene>
    <name evidence="14" type="primary">LOC18613889</name>
</gene>
<reference evidence="13" key="1">
    <citation type="journal article" date="1997" name="Nucleic Acids Res.">
        <title>tRNAscan-SE: a program for improved detection of transfer RNA genes in genomic sequence.</title>
        <authorList>
            <person name="Lowe T.M."/>
            <person name="Eddy S.R."/>
        </authorList>
    </citation>
    <scope>NUCLEOTIDE SEQUENCE [LARGE SCALE GENOMIC DNA]</scope>
    <source>
        <strain evidence="13">r\B97-61/B2</strain>
    </source>
</reference>
<dbReference type="PANTHER" id="PTHR43874">
    <property type="entry name" value="TWO-COMPONENT RESPONSE REGULATOR"/>
    <property type="match status" value="1"/>
</dbReference>
<evidence type="ECO:0000313" key="13">
    <source>
        <dbReference type="Proteomes" id="UP000694886"/>
    </source>
</evidence>
<evidence type="ECO:0000256" key="9">
    <source>
        <dbReference type="PROSITE-ProRule" id="PRU00357"/>
    </source>
</evidence>
<evidence type="ECO:0000256" key="7">
    <source>
        <dbReference type="ARBA" id="ARBA00023242"/>
    </source>
</evidence>
<dbReference type="PROSITE" id="PS51017">
    <property type="entry name" value="CCT"/>
    <property type="match status" value="1"/>
</dbReference>
<evidence type="ECO:0000259" key="11">
    <source>
        <dbReference type="PROSITE" id="PS50110"/>
    </source>
</evidence>
<dbReference type="GO" id="GO:0048511">
    <property type="term" value="P:rhythmic process"/>
    <property type="evidence" value="ECO:0007669"/>
    <property type="project" value="UniProtKB-KW"/>
</dbReference>
<feature type="region of interest" description="Disordered" evidence="10">
    <location>
        <begin position="617"/>
        <end position="647"/>
    </location>
</feature>
<dbReference type="Gramene" id="Tc01v2_t027880.4">
    <property type="protein sequence ID" value="Tc01v2_p027880.4"/>
    <property type="gene ID" value="Tc01v2_g027880"/>
</dbReference>
<dbReference type="Gene3D" id="3.40.50.2300">
    <property type="match status" value="1"/>
</dbReference>
<feature type="compositionally biased region" description="Basic and acidic residues" evidence="10">
    <location>
        <begin position="476"/>
        <end position="490"/>
    </location>
</feature>
<keyword evidence="4" id="KW-0805">Transcription regulation</keyword>
<dbReference type="Pfam" id="PF06203">
    <property type="entry name" value="CCT"/>
    <property type="match status" value="1"/>
</dbReference>
<dbReference type="PROSITE" id="PS50110">
    <property type="entry name" value="RESPONSE_REGULATORY"/>
    <property type="match status" value="1"/>
</dbReference>
<evidence type="ECO:0000256" key="1">
    <source>
        <dbReference type="ARBA" id="ARBA00004123"/>
    </source>
</evidence>
<dbReference type="InterPro" id="IPR011006">
    <property type="entry name" value="CheY-like_superfamily"/>
</dbReference>